<protein>
    <recommendedName>
        <fullName evidence="4">glutathione transferase</fullName>
        <ecNumber evidence="4">2.5.1.18</ecNumber>
    </recommendedName>
</protein>
<dbReference type="GO" id="GO:0005737">
    <property type="term" value="C:cytoplasm"/>
    <property type="evidence" value="ECO:0007669"/>
    <property type="project" value="UniProtKB-SubCell"/>
</dbReference>
<evidence type="ECO:0000256" key="6">
    <source>
        <dbReference type="ARBA" id="ARBA00022679"/>
    </source>
</evidence>
<dbReference type="Gene3D" id="3.40.30.10">
    <property type="entry name" value="Glutaredoxin"/>
    <property type="match status" value="1"/>
</dbReference>
<dbReference type="Gene3D" id="1.20.1050.10">
    <property type="match status" value="1"/>
</dbReference>
<evidence type="ECO:0000256" key="7">
    <source>
        <dbReference type="ARBA" id="ARBA00047960"/>
    </source>
</evidence>
<dbReference type="GO" id="GO:0004364">
    <property type="term" value="F:glutathione transferase activity"/>
    <property type="evidence" value="ECO:0007669"/>
    <property type="project" value="UniProtKB-EC"/>
</dbReference>
<dbReference type="EMBL" id="APCN01000984">
    <property type="status" value="NOT_ANNOTATED_CDS"/>
    <property type="molecule type" value="Genomic_DNA"/>
</dbReference>
<sequence>MSKNLKYYYDLMSQPSRALWIFLEKTKLPYEKCLINLGKGEHLTEEFKAINRFQKVPCITDSQIKLAESVAIFRYLCREYKVPDHWYPADSRRQALVDEYLEWQHHNTRATCAIYFQYVWLRPRMFGTKVDPKQAEKYRAQMEGSLDFIEREYLGSGARFIAGDEITVADLLAACEIEQPRMAGYDPCEGRPNLTQWMARVRESTNPYYDQAHKLVNKFAQDTASKAKL</sequence>
<dbReference type="InterPro" id="IPR010987">
    <property type="entry name" value="Glutathione-S-Trfase_C-like"/>
</dbReference>
<dbReference type="SFLD" id="SFLDG00358">
    <property type="entry name" value="Main_(cytGST)"/>
    <property type="match status" value="1"/>
</dbReference>
<dbReference type="VEuPathDB" id="VectorBase:AARA010249"/>
<dbReference type="InterPro" id="IPR051369">
    <property type="entry name" value="GST_Theta"/>
</dbReference>
<keyword evidence="9" id="KW-1185">Reference proteome</keyword>
<dbReference type="EnsemblMetazoa" id="AARA010249-RA">
    <property type="protein sequence ID" value="AARA010249-PA"/>
    <property type="gene ID" value="AARA010249"/>
</dbReference>
<organism evidence="8 9">
    <name type="scientific">Anopheles arabiensis</name>
    <name type="common">Mosquito</name>
    <dbReference type="NCBI Taxonomy" id="7173"/>
    <lineage>
        <taxon>Eukaryota</taxon>
        <taxon>Metazoa</taxon>
        <taxon>Ecdysozoa</taxon>
        <taxon>Arthropoda</taxon>
        <taxon>Hexapoda</taxon>
        <taxon>Insecta</taxon>
        <taxon>Pterygota</taxon>
        <taxon>Neoptera</taxon>
        <taxon>Endopterygota</taxon>
        <taxon>Diptera</taxon>
        <taxon>Nematocera</taxon>
        <taxon>Culicoidea</taxon>
        <taxon>Culicidae</taxon>
        <taxon>Anophelinae</taxon>
        <taxon>Anopheles</taxon>
    </lineage>
</organism>
<dbReference type="InterPro" id="IPR036282">
    <property type="entry name" value="Glutathione-S-Trfase_C_sf"/>
</dbReference>
<dbReference type="CDD" id="cd03183">
    <property type="entry name" value="GST_C_Theta"/>
    <property type="match status" value="1"/>
</dbReference>
<evidence type="ECO:0000256" key="5">
    <source>
        <dbReference type="ARBA" id="ARBA00022490"/>
    </source>
</evidence>
<dbReference type="Pfam" id="PF02798">
    <property type="entry name" value="GST_N"/>
    <property type="match status" value="1"/>
</dbReference>
<dbReference type="GeneID" id="120905647"/>
<dbReference type="InterPro" id="IPR040077">
    <property type="entry name" value="GST_C_Theta"/>
</dbReference>
<evidence type="ECO:0000256" key="1">
    <source>
        <dbReference type="ARBA" id="ARBA00004496"/>
    </source>
</evidence>
<dbReference type="PROSITE" id="PS50404">
    <property type="entry name" value="GST_NTER"/>
    <property type="match status" value="1"/>
</dbReference>
<dbReference type="FunFam" id="3.40.30.10:FF:000227">
    <property type="entry name" value="glutathione S-transferase theta-1"/>
    <property type="match status" value="1"/>
</dbReference>
<dbReference type="SUPFAM" id="SSF52833">
    <property type="entry name" value="Thioredoxin-like"/>
    <property type="match status" value="1"/>
</dbReference>
<proteinExistence type="inferred from homology"/>
<dbReference type="SFLD" id="SFLDG01153">
    <property type="entry name" value="Main.4:_Theta-like"/>
    <property type="match status" value="1"/>
</dbReference>
<dbReference type="InterPro" id="IPR040079">
    <property type="entry name" value="Glutathione_S-Trfase"/>
</dbReference>
<dbReference type="SUPFAM" id="SSF47616">
    <property type="entry name" value="GST C-terminal domain-like"/>
    <property type="match status" value="1"/>
</dbReference>
<dbReference type="PROSITE" id="PS50405">
    <property type="entry name" value="GST_CTER"/>
    <property type="match status" value="1"/>
</dbReference>
<keyword evidence="5" id="KW-0963">Cytoplasm</keyword>
<evidence type="ECO:0000256" key="4">
    <source>
        <dbReference type="ARBA" id="ARBA00012452"/>
    </source>
</evidence>
<comment type="similarity">
    <text evidence="2">Belongs to the GST superfamily. Theta family.</text>
</comment>
<accession>A0A182I9I9</accession>
<dbReference type="Pfam" id="PF00043">
    <property type="entry name" value="GST_C"/>
    <property type="match status" value="1"/>
</dbReference>
<name>A0A182I9I9_ANOAR</name>
<dbReference type="InterPro" id="IPR036249">
    <property type="entry name" value="Thioredoxin-like_sf"/>
</dbReference>
<dbReference type="PANTHER" id="PTHR43917">
    <property type="match status" value="1"/>
</dbReference>
<dbReference type="KEGG" id="aara:120905647"/>
<dbReference type="EC" id="2.5.1.18" evidence="4"/>
<evidence type="ECO:0000256" key="2">
    <source>
        <dbReference type="ARBA" id="ARBA00009899"/>
    </source>
</evidence>
<dbReference type="PANTHER" id="PTHR43917:SF8">
    <property type="entry name" value="GH16740P-RELATED"/>
    <property type="match status" value="1"/>
</dbReference>
<evidence type="ECO:0000313" key="9">
    <source>
        <dbReference type="Proteomes" id="UP000075840"/>
    </source>
</evidence>
<dbReference type="CDD" id="cd03050">
    <property type="entry name" value="GST_N_Theta"/>
    <property type="match status" value="1"/>
</dbReference>
<dbReference type="Proteomes" id="UP000075840">
    <property type="component" value="Unassembled WGS sequence"/>
</dbReference>
<comment type="subunit">
    <text evidence="3">Homodimer.</text>
</comment>
<keyword evidence="6" id="KW-0808">Transferase</keyword>
<dbReference type="RefSeq" id="XP_040172569.1">
    <property type="nucleotide sequence ID" value="XM_040316635.1"/>
</dbReference>
<comment type="catalytic activity">
    <reaction evidence="7">
        <text>RX + glutathione = an S-substituted glutathione + a halide anion + H(+)</text>
        <dbReference type="Rhea" id="RHEA:16437"/>
        <dbReference type="ChEBI" id="CHEBI:15378"/>
        <dbReference type="ChEBI" id="CHEBI:16042"/>
        <dbReference type="ChEBI" id="CHEBI:17792"/>
        <dbReference type="ChEBI" id="CHEBI:57925"/>
        <dbReference type="ChEBI" id="CHEBI:90779"/>
        <dbReference type="EC" id="2.5.1.18"/>
    </reaction>
</comment>
<dbReference type="FunFam" id="1.20.1050.10:FF:000008">
    <property type="entry name" value="Glutathione S-transferase theta-1"/>
    <property type="match status" value="1"/>
</dbReference>
<dbReference type="CTD" id="103140"/>
<reference evidence="8" key="1">
    <citation type="submission" date="2022-08" db="UniProtKB">
        <authorList>
            <consortium name="EnsemblMetazoa"/>
        </authorList>
    </citation>
    <scope>IDENTIFICATION</scope>
    <source>
        <strain evidence="8">Dongola</strain>
    </source>
</reference>
<dbReference type="AlphaFoldDB" id="A0A182I9I9"/>
<dbReference type="InterPro" id="IPR040075">
    <property type="entry name" value="GST_N_Theta"/>
</dbReference>
<evidence type="ECO:0000313" key="8">
    <source>
        <dbReference type="EnsemblMetazoa" id="AARA010249-PA"/>
    </source>
</evidence>
<dbReference type="InterPro" id="IPR004046">
    <property type="entry name" value="GST_C"/>
</dbReference>
<dbReference type="SFLD" id="SFLDS00019">
    <property type="entry name" value="Glutathione_Transferase_(cytos"/>
    <property type="match status" value="1"/>
</dbReference>
<dbReference type="VEuPathDB" id="VectorBase:AARA21_000310"/>
<dbReference type="GO" id="GO:0006749">
    <property type="term" value="P:glutathione metabolic process"/>
    <property type="evidence" value="ECO:0007669"/>
    <property type="project" value="TreeGrafter"/>
</dbReference>
<evidence type="ECO:0000256" key="3">
    <source>
        <dbReference type="ARBA" id="ARBA00011738"/>
    </source>
</evidence>
<dbReference type="InterPro" id="IPR004045">
    <property type="entry name" value="Glutathione_S-Trfase_N"/>
</dbReference>
<comment type="subcellular location">
    <subcellularLocation>
        <location evidence="1">Cytoplasm</location>
    </subcellularLocation>
</comment>